<sequence length="106" mass="11573">NRLGVGTIDNCIYAVGGSFGQQLYSSVERYSVLSDSEVWTEVASMHTPRIGLAVCTHSRLLYAIGGFDGHRRLTDVESYNPDTNMWKREKPLLIGRSGAAAAPLAE</sequence>
<dbReference type="SMART" id="SM00612">
    <property type="entry name" value="Kelch"/>
    <property type="match status" value="2"/>
</dbReference>
<dbReference type="PANTHER" id="PTHR46375:SF3">
    <property type="entry name" value="KELCH REPEAT AND BTB DOMAIN-CONTAINING PROTEIN 13"/>
    <property type="match status" value="1"/>
</dbReference>
<dbReference type="SUPFAM" id="SSF117281">
    <property type="entry name" value="Kelch motif"/>
    <property type="match status" value="1"/>
</dbReference>
<feature type="non-terminal residue" evidence="2">
    <location>
        <position position="1"/>
    </location>
</feature>
<dbReference type="Gene3D" id="2.120.10.80">
    <property type="entry name" value="Kelch-type beta propeller"/>
    <property type="match status" value="1"/>
</dbReference>
<organism evidence="2 3">
    <name type="scientific">Rotaria magnacalcarata</name>
    <dbReference type="NCBI Taxonomy" id="392030"/>
    <lineage>
        <taxon>Eukaryota</taxon>
        <taxon>Metazoa</taxon>
        <taxon>Spiralia</taxon>
        <taxon>Gnathifera</taxon>
        <taxon>Rotifera</taxon>
        <taxon>Eurotatoria</taxon>
        <taxon>Bdelloidea</taxon>
        <taxon>Philodinida</taxon>
        <taxon>Philodinidae</taxon>
        <taxon>Rotaria</taxon>
    </lineage>
</organism>
<proteinExistence type="predicted"/>
<evidence type="ECO:0000313" key="2">
    <source>
        <dbReference type="EMBL" id="CAF4282671.1"/>
    </source>
</evidence>
<reference evidence="2" key="1">
    <citation type="submission" date="2021-02" db="EMBL/GenBank/DDBJ databases">
        <authorList>
            <person name="Nowell W R."/>
        </authorList>
    </citation>
    <scope>NUCLEOTIDE SEQUENCE</scope>
</reference>
<protein>
    <submittedName>
        <fullName evidence="2">Uncharacterized protein</fullName>
    </submittedName>
</protein>
<keyword evidence="1" id="KW-0880">Kelch repeat</keyword>
<dbReference type="PANTHER" id="PTHR46375">
    <property type="entry name" value="KELCH REPEAT AND BTB DOMAIN-CONTAINING PROTEIN 13-RELATED"/>
    <property type="match status" value="1"/>
</dbReference>
<dbReference type="InterPro" id="IPR052392">
    <property type="entry name" value="Kelch-BTB_domain-containing"/>
</dbReference>
<accession>A0A8S2TUD1</accession>
<dbReference type="InterPro" id="IPR015915">
    <property type="entry name" value="Kelch-typ_b-propeller"/>
</dbReference>
<evidence type="ECO:0000256" key="1">
    <source>
        <dbReference type="ARBA" id="ARBA00022441"/>
    </source>
</evidence>
<comment type="caution">
    <text evidence="2">The sequence shown here is derived from an EMBL/GenBank/DDBJ whole genome shotgun (WGS) entry which is preliminary data.</text>
</comment>
<dbReference type="Proteomes" id="UP000676336">
    <property type="component" value="Unassembled WGS sequence"/>
</dbReference>
<dbReference type="InterPro" id="IPR006652">
    <property type="entry name" value="Kelch_1"/>
</dbReference>
<dbReference type="AlphaFoldDB" id="A0A8S2TUD1"/>
<evidence type="ECO:0000313" key="3">
    <source>
        <dbReference type="Proteomes" id="UP000676336"/>
    </source>
</evidence>
<gene>
    <name evidence="2" type="ORF">SMN809_LOCUS25327</name>
</gene>
<name>A0A8S2TUD1_9BILA</name>
<dbReference type="EMBL" id="CAJOBI010032967">
    <property type="protein sequence ID" value="CAF4282671.1"/>
    <property type="molecule type" value="Genomic_DNA"/>
</dbReference>
<feature type="non-terminal residue" evidence="2">
    <location>
        <position position="106"/>
    </location>
</feature>
<dbReference type="Pfam" id="PF01344">
    <property type="entry name" value="Kelch_1"/>
    <property type="match status" value="2"/>
</dbReference>